<dbReference type="EMBL" id="MCOG01000025">
    <property type="protein sequence ID" value="ORY75603.1"/>
    <property type="molecule type" value="Genomic_DNA"/>
</dbReference>
<keyword evidence="4" id="KW-1185">Reference proteome</keyword>
<reference evidence="3 4" key="1">
    <citation type="submission" date="2016-08" db="EMBL/GenBank/DDBJ databases">
        <title>A Parts List for Fungal Cellulosomes Revealed by Comparative Genomics.</title>
        <authorList>
            <consortium name="DOE Joint Genome Institute"/>
            <person name="Haitjema C.H."/>
            <person name="Gilmore S.P."/>
            <person name="Henske J.K."/>
            <person name="Solomon K.V."/>
            <person name="De Groot R."/>
            <person name="Kuo A."/>
            <person name="Mondo S.J."/>
            <person name="Salamov A.A."/>
            <person name="Labutti K."/>
            <person name="Zhao Z."/>
            <person name="Chiniquy J."/>
            <person name="Barry K."/>
            <person name="Brewer H.M."/>
            <person name="Purvine S.O."/>
            <person name="Wright A.T."/>
            <person name="Boxma B."/>
            <person name="Van Alen T."/>
            <person name="Hackstein J.H."/>
            <person name="Baker S.E."/>
            <person name="Grigoriev I.V."/>
            <person name="O'Malley M.A."/>
        </authorList>
    </citation>
    <scope>NUCLEOTIDE SEQUENCE [LARGE SCALE GENOMIC DNA]</scope>
    <source>
        <strain evidence="3 4">G1</strain>
    </source>
</reference>
<comment type="caution">
    <text evidence="3">The sequence shown here is derived from an EMBL/GenBank/DDBJ whole genome shotgun (WGS) entry which is preliminary data.</text>
</comment>
<feature type="signal peptide" evidence="2">
    <location>
        <begin position="1"/>
        <end position="22"/>
    </location>
</feature>
<dbReference type="Proteomes" id="UP000193920">
    <property type="component" value="Unassembled WGS sequence"/>
</dbReference>
<feature type="chain" id="PRO_5012395359" evidence="2">
    <location>
        <begin position="23"/>
        <end position="215"/>
    </location>
</feature>
<keyword evidence="1" id="KW-0472">Membrane</keyword>
<name>A0A1Y2EVI9_9FUNG</name>
<evidence type="ECO:0000313" key="3">
    <source>
        <dbReference type="EMBL" id="ORY75603.1"/>
    </source>
</evidence>
<organism evidence="3 4">
    <name type="scientific">Neocallimastix californiae</name>
    <dbReference type="NCBI Taxonomy" id="1754190"/>
    <lineage>
        <taxon>Eukaryota</taxon>
        <taxon>Fungi</taxon>
        <taxon>Fungi incertae sedis</taxon>
        <taxon>Chytridiomycota</taxon>
        <taxon>Chytridiomycota incertae sedis</taxon>
        <taxon>Neocallimastigomycetes</taxon>
        <taxon>Neocallimastigales</taxon>
        <taxon>Neocallimastigaceae</taxon>
        <taxon>Neocallimastix</taxon>
    </lineage>
</organism>
<protein>
    <submittedName>
        <fullName evidence="3">Uncharacterized protein</fullName>
    </submittedName>
</protein>
<feature type="transmembrane region" description="Helical" evidence="1">
    <location>
        <begin position="183"/>
        <end position="205"/>
    </location>
</feature>
<accession>A0A1Y2EVI9</accession>
<keyword evidence="1" id="KW-1133">Transmembrane helix</keyword>
<keyword evidence="2" id="KW-0732">Signal</keyword>
<proteinExistence type="predicted"/>
<evidence type="ECO:0000256" key="2">
    <source>
        <dbReference type="SAM" id="SignalP"/>
    </source>
</evidence>
<dbReference type="AlphaFoldDB" id="A0A1Y2EVI9"/>
<evidence type="ECO:0000313" key="4">
    <source>
        <dbReference type="Proteomes" id="UP000193920"/>
    </source>
</evidence>
<keyword evidence="1" id="KW-0812">Transmembrane</keyword>
<gene>
    <name evidence="3" type="ORF">LY90DRAFT_502148</name>
</gene>
<sequence>MYVIAYIRNIILILLYLKIIKSIVTNADTKEEILKMKDNYYTNYYCKNDICVGEIHIYNDNFIDIPDENGNITKYNVGTCTQDYIDTDDCNGSECSEDSECLSNKCYKNHCIFYDETPIVHCSNIYKRRWFLDPTVYMYCGKAPDDTCNEDNECSSKHCANNTCQSQTDGPSDSDGVQSYFEALIIIGVLIIVIIIAIIIGCCCYNKKKYKNNTN</sequence>
<evidence type="ECO:0000256" key="1">
    <source>
        <dbReference type="SAM" id="Phobius"/>
    </source>
</evidence>